<evidence type="ECO:0000256" key="8">
    <source>
        <dbReference type="ARBA" id="ARBA00023180"/>
    </source>
</evidence>
<dbReference type="InterPro" id="IPR032675">
    <property type="entry name" value="LRR_dom_sf"/>
</dbReference>
<dbReference type="Pfam" id="PF00560">
    <property type="entry name" value="LRR_1"/>
    <property type="match status" value="2"/>
</dbReference>
<keyword evidence="6 9" id="KW-1133">Transmembrane helix</keyword>
<dbReference type="InterPro" id="IPR001611">
    <property type="entry name" value="Leu-rich_rpt"/>
</dbReference>
<proteinExistence type="inferred from homology"/>
<sequence>MKKYPELSDPTIAVEYLQFSSSDRYQDSVTVTFKRLDLTYVKALGILRIIDFSNNRFQGSLPKSFGNLTALQMLNISHNNFTGPIPSELGNLVQLEELDLSCNQFSEEIPESLVFLHFLSFLDLSNNKLVGRIPLDSQFSTFSNTSFEGNTGLCGSPLSKQCADSSPPSPTFLFSESDHEPNWLFIFVELGFIVGLAIVFGSLMLWRSWRTWYFDRVDRLLGYHHS</sequence>
<evidence type="ECO:0000256" key="1">
    <source>
        <dbReference type="ARBA" id="ARBA00004167"/>
    </source>
</evidence>
<keyword evidence="7 9" id="KW-0472">Membrane</keyword>
<evidence type="ECO:0000256" key="4">
    <source>
        <dbReference type="ARBA" id="ARBA00022692"/>
    </source>
</evidence>
<keyword evidence="10" id="KW-1185">Reference proteome</keyword>
<dbReference type="GO" id="GO:0016020">
    <property type="term" value="C:membrane"/>
    <property type="evidence" value="ECO:0007669"/>
    <property type="project" value="UniProtKB-SubCell"/>
</dbReference>
<dbReference type="PANTHER" id="PTHR48065">
    <property type="entry name" value="OS10G0469600 PROTEIN"/>
    <property type="match status" value="1"/>
</dbReference>
<evidence type="ECO:0000256" key="7">
    <source>
        <dbReference type="ARBA" id="ARBA00023136"/>
    </source>
</evidence>
<comment type="subcellular location">
    <subcellularLocation>
        <location evidence="1">Membrane</location>
        <topology evidence="1">Single-pass membrane protein</topology>
    </subcellularLocation>
</comment>
<dbReference type="Proteomes" id="UP001515500">
    <property type="component" value="Chromosome 12"/>
</dbReference>
<dbReference type="PANTHER" id="PTHR48065:SF5">
    <property type="entry name" value="RECEPTOR-LIKE PROTEIN CF-9 HOMOLOG"/>
    <property type="match status" value="1"/>
</dbReference>
<dbReference type="Gene3D" id="3.80.10.10">
    <property type="entry name" value="Ribonuclease Inhibitor"/>
    <property type="match status" value="1"/>
</dbReference>
<comment type="similarity">
    <text evidence="2">Belongs to the RLP family.</text>
</comment>
<evidence type="ECO:0000256" key="3">
    <source>
        <dbReference type="ARBA" id="ARBA00022614"/>
    </source>
</evidence>
<evidence type="ECO:0000313" key="11">
    <source>
        <dbReference type="RefSeq" id="XP_039135849.1"/>
    </source>
</evidence>
<protein>
    <submittedName>
        <fullName evidence="11">Receptor-like protein 33</fullName>
    </submittedName>
</protein>
<accession>A0AB40C906</accession>
<dbReference type="GeneID" id="120273288"/>
<dbReference type="AlphaFoldDB" id="A0AB40C906"/>
<dbReference type="RefSeq" id="XP_039135849.1">
    <property type="nucleotide sequence ID" value="XM_039279915.1"/>
</dbReference>
<evidence type="ECO:0000256" key="9">
    <source>
        <dbReference type="SAM" id="Phobius"/>
    </source>
</evidence>
<feature type="transmembrane region" description="Helical" evidence="9">
    <location>
        <begin position="183"/>
        <end position="206"/>
    </location>
</feature>
<evidence type="ECO:0000256" key="2">
    <source>
        <dbReference type="ARBA" id="ARBA00009592"/>
    </source>
</evidence>
<keyword evidence="5" id="KW-0677">Repeat</keyword>
<reference evidence="11" key="1">
    <citation type="submission" date="2025-08" db="UniProtKB">
        <authorList>
            <consortium name="RefSeq"/>
        </authorList>
    </citation>
    <scope>IDENTIFICATION</scope>
</reference>
<keyword evidence="4 9" id="KW-0812">Transmembrane</keyword>
<evidence type="ECO:0000256" key="5">
    <source>
        <dbReference type="ARBA" id="ARBA00022737"/>
    </source>
</evidence>
<organism evidence="10 11">
    <name type="scientific">Dioscorea cayennensis subsp. rotundata</name>
    <name type="common">White Guinea yam</name>
    <name type="synonym">Dioscorea rotundata</name>
    <dbReference type="NCBI Taxonomy" id="55577"/>
    <lineage>
        <taxon>Eukaryota</taxon>
        <taxon>Viridiplantae</taxon>
        <taxon>Streptophyta</taxon>
        <taxon>Embryophyta</taxon>
        <taxon>Tracheophyta</taxon>
        <taxon>Spermatophyta</taxon>
        <taxon>Magnoliopsida</taxon>
        <taxon>Liliopsida</taxon>
        <taxon>Dioscoreales</taxon>
        <taxon>Dioscoreaceae</taxon>
        <taxon>Dioscorea</taxon>
    </lineage>
</organism>
<keyword evidence="8" id="KW-0325">Glycoprotein</keyword>
<dbReference type="SUPFAM" id="SSF52058">
    <property type="entry name" value="L domain-like"/>
    <property type="match status" value="1"/>
</dbReference>
<gene>
    <name evidence="11" type="primary">LOC120273288</name>
</gene>
<keyword evidence="3" id="KW-0433">Leucine-rich repeat</keyword>
<dbReference type="FunFam" id="3.80.10.10:FF:000111">
    <property type="entry name" value="LRR receptor-like serine/threonine-protein kinase ERECTA"/>
    <property type="match status" value="1"/>
</dbReference>
<evidence type="ECO:0000256" key="6">
    <source>
        <dbReference type="ARBA" id="ARBA00022989"/>
    </source>
</evidence>
<dbReference type="Pfam" id="PF13855">
    <property type="entry name" value="LRR_8"/>
    <property type="match status" value="1"/>
</dbReference>
<name>A0AB40C906_DIOCR</name>
<evidence type="ECO:0000313" key="10">
    <source>
        <dbReference type="Proteomes" id="UP001515500"/>
    </source>
</evidence>